<dbReference type="GO" id="GO:0012505">
    <property type="term" value="C:endomembrane system"/>
    <property type="evidence" value="ECO:0007669"/>
    <property type="project" value="UniProtKB-SubCell"/>
</dbReference>
<comment type="function">
    <text evidence="10 13">F(1)F(0) ATP synthase produces ATP from ADP in the presence of a proton or sodium gradient. F-type ATPases consist of two structural domains, F(1) containing the extramembraneous catalytic core and F(0) containing the membrane proton channel, linked together by a central stalk and a peripheral stalk. During catalysis, ATP synthesis in the catalytic domain of F(1) is coupled via a rotary mechanism of the central stalk subunits to proton translocation.</text>
</comment>
<dbReference type="EMBL" id="FNLL01000005">
    <property type="protein sequence ID" value="SDU14814.1"/>
    <property type="molecule type" value="Genomic_DNA"/>
</dbReference>
<keyword evidence="6 13" id="KW-1133">Transmembrane helix</keyword>
<proteinExistence type="inferred from homology"/>
<protein>
    <recommendedName>
        <fullName evidence="13">ATP synthase subunit b</fullName>
    </recommendedName>
    <alternativeName>
        <fullName evidence="13">ATP synthase F(0) sector subunit b</fullName>
    </alternativeName>
    <alternativeName>
        <fullName evidence="13">ATPase subunit I</fullName>
    </alternativeName>
    <alternativeName>
        <fullName evidence="13">F-type ATPase subunit b</fullName>
        <shortName evidence="13">F-ATPase subunit b</shortName>
    </alternativeName>
</protein>
<feature type="coiled-coil region" evidence="15">
    <location>
        <begin position="98"/>
        <end position="133"/>
    </location>
</feature>
<keyword evidence="17" id="KW-1185">Reference proteome</keyword>
<dbReference type="InterPro" id="IPR002146">
    <property type="entry name" value="ATP_synth_b/b'su_bac/chlpt"/>
</dbReference>
<dbReference type="InterPro" id="IPR050059">
    <property type="entry name" value="ATP_synthase_B_chain"/>
</dbReference>
<keyword evidence="2 13" id="KW-0813">Transport</keyword>
<dbReference type="PANTHER" id="PTHR33445:SF2">
    <property type="entry name" value="ATP SYNTHASE SUBUNIT B', CHLOROPLASTIC"/>
    <property type="match status" value="1"/>
</dbReference>
<evidence type="ECO:0000256" key="10">
    <source>
        <dbReference type="ARBA" id="ARBA00025198"/>
    </source>
</evidence>
<evidence type="ECO:0000256" key="13">
    <source>
        <dbReference type="HAMAP-Rule" id="MF_01398"/>
    </source>
</evidence>
<dbReference type="RefSeq" id="WP_092233052.1">
    <property type="nucleotide sequence ID" value="NZ_FNLL01000005.1"/>
</dbReference>
<dbReference type="GO" id="GO:0046961">
    <property type="term" value="F:proton-transporting ATPase activity, rotational mechanism"/>
    <property type="evidence" value="ECO:0007669"/>
    <property type="project" value="TreeGrafter"/>
</dbReference>
<keyword evidence="7 13" id="KW-0406">Ion transport</keyword>
<dbReference type="HAMAP" id="MF_01398">
    <property type="entry name" value="ATP_synth_b_bprime"/>
    <property type="match status" value="1"/>
</dbReference>
<keyword evidence="13" id="KW-1003">Cell membrane</keyword>
<evidence type="ECO:0000256" key="15">
    <source>
        <dbReference type="SAM" id="Coils"/>
    </source>
</evidence>
<evidence type="ECO:0000256" key="1">
    <source>
        <dbReference type="ARBA" id="ARBA00005513"/>
    </source>
</evidence>
<keyword evidence="5 13" id="KW-0375">Hydrogen ion transport</keyword>
<reference evidence="17" key="1">
    <citation type="submission" date="2016-10" db="EMBL/GenBank/DDBJ databases">
        <authorList>
            <person name="Varghese N."/>
            <person name="Submissions S."/>
        </authorList>
    </citation>
    <scope>NUCLEOTIDE SEQUENCE [LARGE SCALE GENOMIC DNA]</scope>
    <source>
        <strain evidence="17">DSM 3384</strain>
    </source>
</reference>
<keyword evidence="9 13" id="KW-0066">ATP synthesis</keyword>
<gene>
    <name evidence="13" type="primary">atpF</name>
    <name evidence="16" type="ORF">SAMN04487931_10513</name>
</gene>
<sequence length="143" mass="15881">MITVIPDISLMYQMINFLVLLFVLNLVLYKPIRNVLLERKAKIEGMQNGAEKAAGDLIAGEDAYKNGLKEARSEGLKTKEAFVEEASQEETEIIDRINKKAQANLAEIKQQVADETEQARKALEGEVEAYAKAIGEKILGRAC</sequence>
<feature type="transmembrane region" description="Helical" evidence="13">
    <location>
        <begin position="12"/>
        <end position="32"/>
    </location>
</feature>
<dbReference type="GO" id="GO:0046933">
    <property type="term" value="F:proton-transporting ATP synthase activity, rotational mechanism"/>
    <property type="evidence" value="ECO:0007669"/>
    <property type="project" value="UniProtKB-UniRule"/>
</dbReference>
<dbReference type="GO" id="GO:0045259">
    <property type="term" value="C:proton-transporting ATP synthase complex"/>
    <property type="evidence" value="ECO:0007669"/>
    <property type="project" value="UniProtKB-KW"/>
</dbReference>
<evidence type="ECO:0000256" key="4">
    <source>
        <dbReference type="ARBA" id="ARBA00022692"/>
    </source>
</evidence>
<evidence type="ECO:0000256" key="3">
    <source>
        <dbReference type="ARBA" id="ARBA00022547"/>
    </source>
</evidence>
<evidence type="ECO:0000256" key="7">
    <source>
        <dbReference type="ARBA" id="ARBA00023065"/>
    </source>
</evidence>
<evidence type="ECO:0000256" key="2">
    <source>
        <dbReference type="ARBA" id="ARBA00022448"/>
    </source>
</evidence>
<dbReference type="GO" id="GO:0005886">
    <property type="term" value="C:plasma membrane"/>
    <property type="evidence" value="ECO:0007669"/>
    <property type="project" value="UniProtKB-SubCell"/>
</dbReference>
<comment type="subcellular location">
    <subcellularLocation>
        <location evidence="13">Cell membrane</location>
        <topology evidence="13">Single-pass membrane protein</topology>
    </subcellularLocation>
    <subcellularLocation>
        <location evidence="12">Endomembrane system</location>
        <topology evidence="12">Single-pass membrane protein</topology>
    </subcellularLocation>
</comment>
<evidence type="ECO:0000256" key="8">
    <source>
        <dbReference type="ARBA" id="ARBA00023136"/>
    </source>
</evidence>
<keyword evidence="8 13" id="KW-0472">Membrane</keyword>
<dbReference type="Proteomes" id="UP000199608">
    <property type="component" value="Unassembled WGS sequence"/>
</dbReference>
<keyword evidence="4 13" id="KW-0812">Transmembrane</keyword>
<keyword evidence="3 13" id="KW-0138">CF(0)</keyword>
<evidence type="ECO:0000313" key="17">
    <source>
        <dbReference type="Proteomes" id="UP000199608"/>
    </source>
</evidence>
<accession>A0A1H2G5G7</accession>
<comment type="function">
    <text evidence="11">Component of the F(0) channel, it forms part of the peripheral stalk, linking F(1) to F(0). The b'-subunit is a diverged and duplicated form of b found in plants and photosynthetic bacteria.</text>
</comment>
<name>A0A1H2G5G7_9BACT</name>
<evidence type="ECO:0000256" key="12">
    <source>
        <dbReference type="ARBA" id="ARBA00037847"/>
    </source>
</evidence>
<keyword evidence="15" id="KW-0175">Coiled coil</keyword>
<organism evidence="16 17">
    <name type="scientific">Desulfobacula phenolica</name>
    <dbReference type="NCBI Taxonomy" id="90732"/>
    <lineage>
        <taxon>Bacteria</taxon>
        <taxon>Pseudomonadati</taxon>
        <taxon>Thermodesulfobacteriota</taxon>
        <taxon>Desulfobacteria</taxon>
        <taxon>Desulfobacterales</taxon>
        <taxon>Desulfobacteraceae</taxon>
        <taxon>Desulfobacula</taxon>
    </lineage>
</organism>
<evidence type="ECO:0000256" key="9">
    <source>
        <dbReference type="ARBA" id="ARBA00023310"/>
    </source>
</evidence>
<comment type="subunit">
    <text evidence="13">F-type ATPases have 2 components, F(1) - the catalytic core - and F(0) - the membrane proton channel. F(1) has five subunits: alpha(3), beta(3), gamma(1), delta(1), epsilon(1). F(0) has three main subunits: a(1), b(2) and c(10-14). The alpha and beta chains form an alternating ring which encloses part of the gamma chain. F(1) is attached to F(0) by a central stalk formed by the gamma and epsilon chains, while a peripheral stalk is formed by the delta and b chains.</text>
</comment>
<dbReference type="PANTHER" id="PTHR33445">
    <property type="entry name" value="ATP SYNTHASE SUBUNIT B', CHLOROPLASTIC"/>
    <property type="match status" value="1"/>
</dbReference>
<dbReference type="AlphaFoldDB" id="A0A1H2G5G7"/>
<comment type="similarity">
    <text evidence="1 13 14">Belongs to the ATPase B chain family.</text>
</comment>
<dbReference type="Pfam" id="PF00430">
    <property type="entry name" value="ATP-synt_B"/>
    <property type="match status" value="1"/>
</dbReference>
<evidence type="ECO:0000256" key="6">
    <source>
        <dbReference type="ARBA" id="ARBA00022989"/>
    </source>
</evidence>
<evidence type="ECO:0000313" key="16">
    <source>
        <dbReference type="EMBL" id="SDU14814.1"/>
    </source>
</evidence>
<evidence type="ECO:0000256" key="11">
    <source>
        <dbReference type="ARBA" id="ARBA00025614"/>
    </source>
</evidence>
<evidence type="ECO:0000256" key="5">
    <source>
        <dbReference type="ARBA" id="ARBA00022781"/>
    </source>
</evidence>
<evidence type="ECO:0000256" key="14">
    <source>
        <dbReference type="RuleBase" id="RU003848"/>
    </source>
</evidence>